<feature type="compositionally biased region" description="Polar residues" evidence="1">
    <location>
        <begin position="37"/>
        <end position="53"/>
    </location>
</feature>
<reference evidence="2" key="2">
    <citation type="journal article" date="2004" name="Chem. Biol.">
        <title>Novel avilamycin derivatives with improved polarity generated by targeted gene disruption.</title>
        <authorList>
            <person name="Weitnauer G."/>
            <person name="Hauser G."/>
            <person name="Hofmann C."/>
            <person name="Linder U."/>
            <person name="Boll R."/>
            <person name="Pelz K."/>
            <person name="Glaser S.J."/>
            <person name="Bechthold A."/>
        </authorList>
    </citation>
    <scope>NUCLEOTIDE SEQUENCE</scope>
    <source>
        <strain evidence="2">Tue57</strain>
    </source>
</reference>
<sequence length="116" mass="12072">MYLARARSWIRPTISACRSKSPARRPSVAAGSEPSVRASTSPSYTEDMNSASGGSTGREPDASVSSIRAVNSPVSATSGLTSTGVMTARPISVTTCPNGTGGWTSTPLQPFRLPRR</sequence>
<name>Q93KX9_STRVR</name>
<dbReference type="EMBL" id="AF333038">
    <property type="protein sequence ID" value="AAK83166.1"/>
    <property type="molecule type" value="Genomic_DNA"/>
</dbReference>
<gene>
    <name evidence="2" type="primary">aviX6</name>
</gene>
<evidence type="ECO:0000256" key="1">
    <source>
        <dbReference type="SAM" id="MobiDB-lite"/>
    </source>
</evidence>
<organism evidence="2">
    <name type="scientific">Streptomyces viridochromogenes Tue57</name>
    <dbReference type="NCBI Taxonomy" id="1160705"/>
    <lineage>
        <taxon>Bacteria</taxon>
        <taxon>Bacillati</taxon>
        <taxon>Actinomycetota</taxon>
        <taxon>Actinomycetes</taxon>
        <taxon>Kitasatosporales</taxon>
        <taxon>Streptomycetaceae</taxon>
        <taxon>Streptomyces</taxon>
    </lineage>
</organism>
<feature type="compositionally biased region" description="Polar residues" evidence="1">
    <location>
        <begin position="92"/>
        <end position="108"/>
    </location>
</feature>
<protein>
    <submittedName>
        <fullName evidence="2">AviX6</fullName>
    </submittedName>
</protein>
<reference evidence="2" key="1">
    <citation type="journal article" date="2001" name="Chem. Biol.">
        <title>Biosynthesis of the orthosomycin antibiotic avilamycin A: deductions from the molecular analysis of the avi biosynthetic gene cluster of Streptomyces viridochromogenes Tu57 and production of new antibiotics.</title>
        <authorList>
            <person name="Weitnauer G."/>
            <person name="Muhlenweg A."/>
            <person name="Trefzer A."/>
            <person name="Hoffmeister D."/>
            <person name="Sussmuth R.D."/>
            <person name="Jung G."/>
            <person name="Welzel K."/>
            <person name="Vente A."/>
            <person name="Girreser U."/>
            <person name="Bechthold A."/>
        </authorList>
    </citation>
    <scope>NUCLEOTIDE SEQUENCE</scope>
    <source>
        <strain evidence="2">Tue57</strain>
    </source>
</reference>
<proteinExistence type="predicted"/>
<accession>Q93KX9</accession>
<dbReference type="AlphaFoldDB" id="Q93KX9"/>
<evidence type="ECO:0000313" key="2">
    <source>
        <dbReference type="EMBL" id="AAK83166.1"/>
    </source>
</evidence>
<feature type="region of interest" description="Disordered" evidence="1">
    <location>
        <begin position="17"/>
        <end position="116"/>
    </location>
</feature>
<feature type="compositionally biased region" description="Polar residues" evidence="1">
    <location>
        <begin position="63"/>
        <end position="85"/>
    </location>
</feature>